<evidence type="ECO:0000256" key="5">
    <source>
        <dbReference type="SAM" id="Phobius"/>
    </source>
</evidence>
<dbReference type="EMBL" id="JACGZW010000001">
    <property type="protein sequence ID" value="MBB1151880.1"/>
    <property type="molecule type" value="Genomic_DNA"/>
</dbReference>
<keyword evidence="3 5" id="KW-1133">Transmembrane helix</keyword>
<dbReference type="RefSeq" id="WP_182889110.1">
    <property type="nucleotide sequence ID" value="NZ_JACGZW010000001.1"/>
</dbReference>
<feature type="transmembrane region" description="Helical" evidence="5">
    <location>
        <begin position="36"/>
        <end position="57"/>
    </location>
</feature>
<keyword evidence="4 5" id="KW-0472">Membrane</keyword>
<reference evidence="7 8" key="1">
    <citation type="submission" date="2020-08" db="EMBL/GenBank/DDBJ databases">
        <title>Amycolatopsis sp. nov. DR6-1 isolated from Dendrobium heterocarpum.</title>
        <authorList>
            <person name="Tedsree N."/>
            <person name="Kuncharoen N."/>
            <person name="Likhitwitayawuid K."/>
            <person name="Tanasupawat S."/>
        </authorList>
    </citation>
    <scope>NUCLEOTIDE SEQUENCE [LARGE SCALE GENOMIC DNA]</scope>
    <source>
        <strain evidence="7 8">DR6-1</strain>
    </source>
</reference>
<keyword evidence="2 5" id="KW-0812">Transmembrane</keyword>
<comment type="caution">
    <text evidence="7">The sequence shown here is derived from an EMBL/GenBank/DDBJ whole genome shotgun (WGS) entry which is preliminary data.</text>
</comment>
<feature type="transmembrane region" description="Helical" evidence="5">
    <location>
        <begin position="63"/>
        <end position="82"/>
    </location>
</feature>
<keyword evidence="8" id="KW-1185">Reference proteome</keyword>
<feature type="transmembrane region" description="Helical" evidence="5">
    <location>
        <begin position="139"/>
        <end position="159"/>
    </location>
</feature>
<feature type="domain" description="Integral membrane bound transporter" evidence="6">
    <location>
        <begin position="415"/>
        <end position="542"/>
    </location>
</feature>
<evidence type="ECO:0000313" key="8">
    <source>
        <dbReference type="Proteomes" id="UP000526734"/>
    </source>
</evidence>
<evidence type="ECO:0000256" key="4">
    <source>
        <dbReference type="ARBA" id="ARBA00023136"/>
    </source>
</evidence>
<dbReference type="GO" id="GO:0016020">
    <property type="term" value="C:membrane"/>
    <property type="evidence" value="ECO:0007669"/>
    <property type="project" value="UniProtKB-SubCell"/>
</dbReference>
<name>A0A7W3VRS7_9PSEU</name>
<dbReference type="Proteomes" id="UP000526734">
    <property type="component" value="Unassembled WGS sequence"/>
</dbReference>
<feature type="transmembrane region" description="Helical" evidence="5">
    <location>
        <begin position="532"/>
        <end position="549"/>
    </location>
</feature>
<evidence type="ECO:0000256" key="1">
    <source>
        <dbReference type="ARBA" id="ARBA00004141"/>
    </source>
</evidence>
<dbReference type="Pfam" id="PF13515">
    <property type="entry name" value="FUSC_2"/>
    <property type="match status" value="1"/>
</dbReference>
<feature type="transmembrane region" description="Helical" evidence="5">
    <location>
        <begin position="426"/>
        <end position="444"/>
    </location>
</feature>
<organism evidence="7 8">
    <name type="scientific">Amycolatopsis dendrobii</name>
    <dbReference type="NCBI Taxonomy" id="2760662"/>
    <lineage>
        <taxon>Bacteria</taxon>
        <taxon>Bacillati</taxon>
        <taxon>Actinomycetota</taxon>
        <taxon>Actinomycetes</taxon>
        <taxon>Pseudonocardiales</taxon>
        <taxon>Pseudonocardiaceae</taxon>
        <taxon>Amycolatopsis</taxon>
    </lineage>
</organism>
<accession>A0A7W3VRS7</accession>
<dbReference type="AlphaFoldDB" id="A0A7W3VRS7"/>
<protein>
    <submittedName>
        <fullName evidence="7">FUSC family protein</fullName>
    </submittedName>
</protein>
<proteinExistence type="predicted"/>
<evidence type="ECO:0000256" key="2">
    <source>
        <dbReference type="ARBA" id="ARBA00022692"/>
    </source>
</evidence>
<dbReference type="InterPro" id="IPR049453">
    <property type="entry name" value="Memb_transporter_dom"/>
</dbReference>
<comment type="subcellular location">
    <subcellularLocation>
        <location evidence="1">Membrane</location>
        <topology evidence="1">Multi-pass membrane protein</topology>
    </subcellularLocation>
</comment>
<evidence type="ECO:0000259" key="6">
    <source>
        <dbReference type="Pfam" id="PF13515"/>
    </source>
</evidence>
<feature type="transmembrane region" description="Helical" evidence="5">
    <location>
        <begin position="165"/>
        <end position="185"/>
    </location>
</feature>
<sequence length="761" mass="79921">MIDATGSEGGWMLSRGTEIRDRVVSSDPGLSRLRSALAATVSMATALGVEYLLALLTGADAKGALVGMLLGAVVAMMGSMALGDAGSWAKVKTAVFFPVAFAAGMAPGAAVGSHPDLMLVVFVAVMFLAVFVRRFGPVFFFYGFMAWMGYFFASFLHATMEALPALLLAVTVASAWVLLLSLTLLRSNPKRTLGQVVRSFDARGRSLARACADLLANRDPRQETRLRRRVQAKQARIAEAALMIEAWSAEPGAVPAGFSAAALRRAMVDAHHLLDQLATAAGALVDSGSGLAVPAAEVADRLARHDDRGAAEVAYRLAALAERAGGTAGGWWPARHFAAAALEIAPVLERARKPGAVGSEPVDDFEPAVGLVFGALPGSAAAAGDVPARHARWNPLSRMDFVSRQAVQGAIAGTLAILAGKQLSDARYYWAVLAAFIMFTGTATRTETFLKGFNRVLGTLVGLAASIGLAELTAGSTAAVLAVICGSMFLGFYLIRLSYAYMIFFVTIMVGQLYSVLHEFSPGLLFLRLEETAIGAAVGLLVAVLVTPLSTRDTVRTARDNLLAALRELLKASAARLERQHSDPPPDFDALARALDHRLYQLALVARPLTRPVLGGTTSPRLRHRLSLYAALTTHGRALAVAMRMPPGSCARHPDGPAAACAALAEAVEELSLAPPGTGRTGAEGPLARADLALFAYTPAAPGDRANDPALRALSHLYHVLCDLAATGPAGPRRLPALPAPTVPRLYRQVRAGVPGERSAG</sequence>
<gene>
    <name evidence="7" type="ORF">H4281_01915</name>
</gene>
<feature type="transmembrane region" description="Helical" evidence="5">
    <location>
        <begin position="502"/>
        <end position="520"/>
    </location>
</feature>
<evidence type="ECO:0000313" key="7">
    <source>
        <dbReference type="EMBL" id="MBB1151880.1"/>
    </source>
</evidence>
<feature type="transmembrane region" description="Helical" evidence="5">
    <location>
        <begin position="117"/>
        <end position="132"/>
    </location>
</feature>
<evidence type="ECO:0000256" key="3">
    <source>
        <dbReference type="ARBA" id="ARBA00022989"/>
    </source>
</evidence>